<keyword evidence="1" id="KW-0472">Membrane</keyword>
<dbReference type="PANTHER" id="PTHR43019">
    <property type="entry name" value="SERINE ENDOPROTEASE DEGS"/>
    <property type="match status" value="1"/>
</dbReference>
<keyword evidence="2" id="KW-0732">Signal</keyword>
<feature type="signal peptide" evidence="2">
    <location>
        <begin position="1"/>
        <end position="20"/>
    </location>
</feature>
<evidence type="ECO:0000256" key="2">
    <source>
        <dbReference type="SAM" id="SignalP"/>
    </source>
</evidence>
<dbReference type="SUPFAM" id="SSF50494">
    <property type="entry name" value="Trypsin-like serine proteases"/>
    <property type="match status" value="1"/>
</dbReference>
<evidence type="ECO:0000313" key="4">
    <source>
        <dbReference type="Proteomes" id="UP000564677"/>
    </source>
</evidence>
<feature type="transmembrane region" description="Helical" evidence="1">
    <location>
        <begin position="293"/>
        <end position="316"/>
    </location>
</feature>
<keyword evidence="1" id="KW-1133">Transmembrane helix</keyword>
<keyword evidence="1" id="KW-0812">Transmembrane</keyword>
<dbReference type="PRINTS" id="PR00834">
    <property type="entry name" value="PROTEASES2C"/>
</dbReference>
<accession>A0A7X5UZZ4</accession>
<gene>
    <name evidence="3" type="ORF">FHR20_001997</name>
</gene>
<protein>
    <recommendedName>
        <fullName evidence="5">Serine protease</fullName>
    </recommendedName>
</protein>
<keyword evidence="4" id="KW-1185">Reference proteome</keyword>
<reference evidence="3 4" key="1">
    <citation type="submission" date="2020-03" db="EMBL/GenBank/DDBJ databases">
        <title>Genomic Encyclopedia of Type Strains, Phase IV (KMG-IV): sequencing the most valuable type-strain genomes for metagenomic binning, comparative biology and taxonomic classification.</title>
        <authorList>
            <person name="Goeker M."/>
        </authorList>
    </citation>
    <scope>NUCLEOTIDE SEQUENCE [LARGE SCALE GENOMIC DNA]</scope>
    <source>
        <strain evidence="3 4">DSM 4733</strain>
    </source>
</reference>
<feature type="chain" id="PRO_5030853593" description="Serine protease" evidence="2">
    <location>
        <begin position="21"/>
        <end position="512"/>
    </location>
</feature>
<feature type="transmembrane region" description="Helical" evidence="1">
    <location>
        <begin position="323"/>
        <end position="342"/>
    </location>
</feature>
<name>A0A7X5UZZ4_9SPHN</name>
<dbReference type="PANTHER" id="PTHR43019:SF23">
    <property type="entry name" value="PROTEASE DO-LIKE 5, CHLOROPLASTIC"/>
    <property type="match status" value="1"/>
</dbReference>
<dbReference type="InterPro" id="IPR009003">
    <property type="entry name" value="Peptidase_S1_PA"/>
</dbReference>
<dbReference type="GO" id="GO:0004252">
    <property type="term" value="F:serine-type endopeptidase activity"/>
    <property type="evidence" value="ECO:0007669"/>
    <property type="project" value="InterPro"/>
</dbReference>
<comment type="caution">
    <text evidence="3">The sequence shown here is derived from an EMBL/GenBank/DDBJ whole genome shotgun (WGS) entry which is preliminary data.</text>
</comment>
<dbReference type="AlphaFoldDB" id="A0A7X5UZZ4"/>
<dbReference type="Proteomes" id="UP000564677">
    <property type="component" value="Unassembled WGS sequence"/>
</dbReference>
<dbReference type="InterPro" id="IPR001940">
    <property type="entry name" value="Peptidase_S1C"/>
</dbReference>
<evidence type="ECO:0008006" key="5">
    <source>
        <dbReference type="Google" id="ProtNLM"/>
    </source>
</evidence>
<evidence type="ECO:0000256" key="1">
    <source>
        <dbReference type="SAM" id="Phobius"/>
    </source>
</evidence>
<sequence length="512" mass="53798">MRRLLIVVALLFAWAAPAHADDISASARGVVRIVTIAVVDDEVVGFGHGSGFAVAPNRVVTNAHVVDLASRYPDNVVIGVVPSEGDKSYQGKVIKIDQARDLALIEFTGVRLPPLTLFGGRISDGDSLVALGYPGNVDIATARSAADFIKPQSPVRSQGGFAGLRQLSGVSVLLHTASIARGNSGGPLLDRCGRVLGVNSAITHNDEGDSTFAFAIAGSELAAFLGEAKQPFATVDIPCTSVEEQMAQERSADEKARLAADEASRANAARAEAERDDAITQARNRAETARENYMAGAAVLLVLGALAVGGAGLLLSRERKREAIWVAAGGGVLMLGAAALFLSRPGFDEATVVPVPKAVAAGTTSTAAQGKLVCTLVPERSRVIVSPTDKVDLDIGEDGCINGRTQYAESGTHWQRILVPDQEANVSVLDFDPATATYTNTRYLLSSEQMKQARALRKGVPLKECSSDQAKRAELATQQQSIRTALPPVYNEKLVYRCSASDGTAATTPATK</sequence>
<evidence type="ECO:0000313" key="3">
    <source>
        <dbReference type="EMBL" id="NIJ65035.1"/>
    </source>
</evidence>
<dbReference type="GO" id="GO:0006508">
    <property type="term" value="P:proteolysis"/>
    <property type="evidence" value="ECO:0007669"/>
    <property type="project" value="InterPro"/>
</dbReference>
<dbReference type="Pfam" id="PF13365">
    <property type="entry name" value="Trypsin_2"/>
    <property type="match status" value="1"/>
</dbReference>
<dbReference type="Gene3D" id="2.40.10.10">
    <property type="entry name" value="Trypsin-like serine proteases"/>
    <property type="match status" value="2"/>
</dbReference>
<dbReference type="RefSeq" id="WP_167299486.1">
    <property type="nucleotide sequence ID" value="NZ_JAASQV010000002.1"/>
</dbReference>
<organism evidence="3 4">
    <name type="scientific">Sphingomonas leidyi</name>
    <dbReference type="NCBI Taxonomy" id="68569"/>
    <lineage>
        <taxon>Bacteria</taxon>
        <taxon>Pseudomonadati</taxon>
        <taxon>Pseudomonadota</taxon>
        <taxon>Alphaproteobacteria</taxon>
        <taxon>Sphingomonadales</taxon>
        <taxon>Sphingomonadaceae</taxon>
        <taxon>Sphingomonas</taxon>
    </lineage>
</organism>
<dbReference type="EMBL" id="JAASQV010000002">
    <property type="protein sequence ID" value="NIJ65035.1"/>
    <property type="molecule type" value="Genomic_DNA"/>
</dbReference>
<proteinExistence type="predicted"/>
<dbReference type="InterPro" id="IPR043504">
    <property type="entry name" value="Peptidase_S1_PA_chymotrypsin"/>
</dbReference>